<organism evidence="1 2">
    <name type="scientific">Xylaria curta</name>
    <dbReference type="NCBI Taxonomy" id="42375"/>
    <lineage>
        <taxon>Eukaryota</taxon>
        <taxon>Fungi</taxon>
        <taxon>Dikarya</taxon>
        <taxon>Ascomycota</taxon>
        <taxon>Pezizomycotina</taxon>
        <taxon>Sordariomycetes</taxon>
        <taxon>Xylariomycetidae</taxon>
        <taxon>Xylariales</taxon>
        <taxon>Xylariaceae</taxon>
        <taxon>Xylaria</taxon>
    </lineage>
</organism>
<keyword evidence="2" id="KW-1185">Reference proteome</keyword>
<protein>
    <submittedName>
        <fullName evidence="1">Uncharacterized protein</fullName>
    </submittedName>
</protein>
<evidence type="ECO:0000313" key="1">
    <source>
        <dbReference type="EMBL" id="KAJ2999207.1"/>
    </source>
</evidence>
<reference evidence="1" key="1">
    <citation type="submission" date="2022-10" db="EMBL/GenBank/DDBJ databases">
        <title>Genome Sequence of Xylaria curta.</title>
        <authorList>
            <person name="Buettner E."/>
        </authorList>
    </citation>
    <scope>NUCLEOTIDE SEQUENCE</scope>
    <source>
        <strain evidence="1">Babe10</strain>
    </source>
</reference>
<evidence type="ECO:0000313" key="2">
    <source>
        <dbReference type="Proteomes" id="UP001143856"/>
    </source>
</evidence>
<dbReference type="Proteomes" id="UP001143856">
    <property type="component" value="Unassembled WGS sequence"/>
</dbReference>
<proteinExistence type="predicted"/>
<name>A0ACC1PS91_9PEZI</name>
<gene>
    <name evidence="1" type="ORF">NUW58_g62</name>
</gene>
<sequence>MAPFGKIYSYPNNPRVNRALAIADLNGLEIEIPEFTVGDAPTHKTPEFLAKFPLGKIPAFEGADGFYLTESIAIATYFAKSGPKADQLLGADVKTQALISQWALFAEAELFNNAFVPIAMVILKVYALDEKRFNDHIAGFERDARYLEKSLEGGKKHLVGDKLTLADIVVTSLLYFAFKHLIGAELRKELPNLVAYTKAFADLPEHKKRFGELEFCETRITPQS</sequence>
<comment type="caution">
    <text evidence="1">The sequence shown here is derived from an EMBL/GenBank/DDBJ whole genome shotgun (WGS) entry which is preliminary data.</text>
</comment>
<dbReference type="EMBL" id="JAPDGR010000005">
    <property type="protein sequence ID" value="KAJ2999207.1"/>
    <property type="molecule type" value="Genomic_DNA"/>
</dbReference>
<accession>A0ACC1PS91</accession>